<sequence>MAKSQVMLKVMVPVLVIMMLMVSSTMAARAENLSRVLVLKFQTAASWLVIIDLSRWNLEVVEDSMASEDNVMEQLLDLQKQLRKKQMFEEAVSSIMSLLHVHYVSASPPLKKMFYSAVCRVATILKTRYTSPGFWVAGLRLFEEAESMVAESSEREQLKGYVTSAKEQLGEVENQTQSAELAEDTRNRGYLFEGHLTVDPEPPQPHWLVQQQNLYSALASLSSSESSEGQSNDNAASQQIIIQNLFERLAEVLPEVAARPPIAPPASKEVVENLPTMTITEEVLTKLGEDPECCICKENLVIGDNMQELPCKHTFHPPCLKPWLDQHNSCPICRHELRTDDHTYESWKEREKEAEEERKGAANAVRGGEFMII</sequence>
<dbReference type="InterPro" id="IPR001841">
    <property type="entry name" value="Znf_RING"/>
</dbReference>
<dbReference type="PANTHER" id="PTHR15710">
    <property type="entry name" value="E3 UBIQUITIN-PROTEIN LIGASE PRAJA"/>
    <property type="match status" value="1"/>
</dbReference>
<dbReference type="PROSITE" id="PS50089">
    <property type="entry name" value="ZF_RING_2"/>
    <property type="match status" value="1"/>
</dbReference>
<dbReference type="GO" id="GO:0008270">
    <property type="term" value="F:zinc ion binding"/>
    <property type="evidence" value="ECO:0007669"/>
    <property type="project" value="UniProtKB-KW"/>
</dbReference>
<protein>
    <recommendedName>
        <fullName evidence="2">RING-type E3 ubiquitin transferase</fullName>
        <ecNumber evidence="2">2.3.2.27</ecNumber>
    </recommendedName>
</protein>
<dbReference type="GO" id="GO:0016567">
    <property type="term" value="P:protein ubiquitination"/>
    <property type="evidence" value="ECO:0007669"/>
    <property type="project" value="TreeGrafter"/>
</dbReference>
<dbReference type="AlphaFoldDB" id="A0AAN8UK13"/>
<keyword evidence="6" id="KW-0833">Ubl conjugation pathway</keyword>
<keyword evidence="4" id="KW-0479">Metal-binding</keyword>
<evidence type="ECO:0000256" key="6">
    <source>
        <dbReference type="ARBA" id="ARBA00022786"/>
    </source>
</evidence>
<evidence type="ECO:0000256" key="2">
    <source>
        <dbReference type="ARBA" id="ARBA00012483"/>
    </source>
</evidence>
<comment type="caution">
    <text evidence="12">The sequence shown here is derived from an EMBL/GenBank/DDBJ whole genome shotgun (WGS) entry which is preliminary data.</text>
</comment>
<feature type="signal peptide" evidence="10">
    <location>
        <begin position="1"/>
        <end position="27"/>
    </location>
</feature>
<dbReference type="Gene3D" id="3.30.40.10">
    <property type="entry name" value="Zinc/RING finger domain, C3HC4 (zinc finger)"/>
    <property type="match status" value="1"/>
</dbReference>
<evidence type="ECO:0000256" key="4">
    <source>
        <dbReference type="ARBA" id="ARBA00022723"/>
    </source>
</evidence>
<evidence type="ECO:0000256" key="8">
    <source>
        <dbReference type="PROSITE-ProRule" id="PRU00175"/>
    </source>
</evidence>
<dbReference type="EC" id="2.3.2.27" evidence="2"/>
<feature type="domain" description="RING-type" evidence="11">
    <location>
        <begin position="293"/>
        <end position="334"/>
    </location>
</feature>
<dbReference type="GO" id="GO:0005737">
    <property type="term" value="C:cytoplasm"/>
    <property type="evidence" value="ECO:0007669"/>
    <property type="project" value="TreeGrafter"/>
</dbReference>
<dbReference type="SUPFAM" id="SSF57850">
    <property type="entry name" value="RING/U-box"/>
    <property type="match status" value="1"/>
</dbReference>
<evidence type="ECO:0000256" key="7">
    <source>
        <dbReference type="ARBA" id="ARBA00022833"/>
    </source>
</evidence>
<feature type="coiled-coil region" evidence="9">
    <location>
        <begin position="155"/>
        <end position="182"/>
    </location>
</feature>
<keyword evidence="9" id="KW-0175">Coiled coil</keyword>
<evidence type="ECO:0000313" key="12">
    <source>
        <dbReference type="EMBL" id="KAK6914209.1"/>
    </source>
</evidence>
<evidence type="ECO:0000256" key="9">
    <source>
        <dbReference type="SAM" id="Coils"/>
    </source>
</evidence>
<organism evidence="12 13">
    <name type="scientific">Dillenia turbinata</name>
    <dbReference type="NCBI Taxonomy" id="194707"/>
    <lineage>
        <taxon>Eukaryota</taxon>
        <taxon>Viridiplantae</taxon>
        <taxon>Streptophyta</taxon>
        <taxon>Embryophyta</taxon>
        <taxon>Tracheophyta</taxon>
        <taxon>Spermatophyta</taxon>
        <taxon>Magnoliopsida</taxon>
        <taxon>eudicotyledons</taxon>
        <taxon>Gunneridae</taxon>
        <taxon>Pentapetalae</taxon>
        <taxon>Dilleniales</taxon>
        <taxon>Dilleniaceae</taxon>
        <taxon>Dillenia</taxon>
    </lineage>
</organism>
<dbReference type="PANTHER" id="PTHR15710:SF4">
    <property type="entry name" value="E3 UBIQUITIN-PROTEIN LIGASE AIP2"/>
    <property type="match status" value="1"/>
</dbReference>
<comment type="catalytic activity">
    <reaction evidence="1">
        <text>S-ubiquitinyl-[E2 ubiquitin-conjugating enzyme]-L-cysteine + [acceptor protein]-L-lysine = [E2 ubiquitin-conjugating enzyme]-L-cysteine + N(6)-ubiquitinyl-[acceptor protein]-L-lysine.</text>
        <dbReference type="EC" id="2.3.2.27"/>
    </reaction>
</comment>
<gene>
    <name evidence="12" type="ORF">RJ641_021530</name>
</gene>
<dbReference type="CDD" id="cd16667">
    <property type="entry name" value="RING-H2_RNF126-like"/>
    <property type="match status" value="1"/>
</dbReference>
<evidence type="ECO:0000256" key="10">
    <source>
        <dbReference type="SAM" id="SignalP"/>
    </source>
</evidence>
<dbReference type="Pfam" id="PF13639">
    <property type="entry name" value="zf-RING_2"/>
    <property type="match status" value="1"/>
</dbReference>
<dbReference type="FunFam" id="3.30.40.10:FF:000127">
    <property type="entry name" value="E3 ubiquitin-protein ligase RNF181"/>
    <property type="match status" value="1"/>
</dbReference>
<evidence type="ECO:0000259" key="11">
    <source>
        <dbReference type="PROSITE" id="PS50089"/>
    </source>
</evidence>
<evidence type="ECO:0000256" key="1">
    <source>
        <dbReference type="ARBA" id="ARBA00000900"/>
    </source>
</evidence>
<keyword evidence="13" id="KW-1185">Reference proteome</keyword>
<dbReference type="SMART" id="SM00184">
    <property type="entry name" value="RING"/>
    <property type="match status" value="1"/>
</dbReference>
<accession>A0AAN8UK13</accession>
<keyword evidence="5 8" id="KW-0863">Zinc-finger</keyword>
<reference evidence="12 13" key="1">
    <citation type="submission" date="2023-12" db="EMBL/GenBank/DDBJ databases">
        <title>A high-quality genome assembly for Dillenia turbinata (Dilleniales).</title>
        <authorList>
            <person name="Chanderbali A."/>
        </authorList>
    </citation>
    <scope>NUCLEOTIDE SEQUENCE [LARGE SCALE GENOMIC DNA]</scope>
    <source>
        <strain evidence="12">LSX21</strain>
        <tissue evidence="12">Leaf</tissue>
    </source>
</reference>
<keyword evidence="10" id="KW-0732">Signal</keyword>
<dbReference type="Proteomes" id="UP001370490">
    <property type="component" value="Unassembled WGS sequence"/>
</dbReference>
<dbReference type="GO" id="GO:0061630">
    <property type="term" value="F:ubiquitin protein ligase activity"/>
    <property type="evidence" value="ECO:0007669"/>
    <property type="project" value="UniProtKB-EC"/>
</dbReference>
<feature type="chain" id="PRO_5042944172" description="RING-type E3 ubiquitin transferase" evidence="10">
    <location>
        <begin position="28"/>
        <end position="373"/>
    </location>
</feature>
<evidence type="ECO:0000313" key="13">
    <source>
        <dbReference type="Proteomes" id="UP001370490"/>
    </source>
</evidence>
<keyword evidence="7" id="KW-0862">Zinc</keyword>
<proteinExistence type="predicted"/>
<keyword evidence="3" id="KW-0808">Transferase</keyword>
<dbReference type="InterPro" id="IPR013083">
    <property type="entry name" value="Znf_RING/FYVE/PHD"/>
</dbReference>
<name>A0AAN8UK13_9MAGN</name>
<evidence type="ECO:0000256" key="5">
    <source>
        <dbReference type="ARBA" id="ARBA00022771"/>
    </source>
</evidence>
<evidence type="ECO:0000256" key="3">
    <source>
        <dbReference type="ARBA" id="ARBA00022679"/>
    </source>
</evidence>
<dbReference type="EMBL" id="JBAMMX010000026">
    <property type="protein sequence ID" value="KAK6914209.1"/>
    <property type="molecule type" value="Genomic_DNA"/>
</dbReference>